<dbReference type="GO" id="GO:0016055">
    <property type="term" value="P:Wnt signaling pathway"/>
    <property type="evidence" value="ECO:0007669"/>
    <property type="project" value="UniProtKB-KW"/>
</dbReference>
<dbReference type="GO" id="GO:0061355">
    <property type="term" value="P:Wnt protein secretion"/>
    <property type="evidence" value="ECO:0007669"/>
    <property type="project" value="TreeGrafter"/>
</dbReference>
<sequence length="523" mass="61223">MERQQFSLSYGGDNDVGDYLYNFPADYYELYDDQLEDENQYYQSNVNAEIHNQPSFWSNLTFHQLCTQCVVPAVWSTGNLLGTTLILCMFFRLFIVICNKIKVVPEAVLHTVCAICGILPLIIFHEDGDVYQLLLQIVLYPMFCYILSIICILTLKHHSSIVFSIIILLTLFYRECFTNDSKWQKTKSAHMLMSMKAMAILFDIQSNKLHTFPSVSQYIGYMMCAGTVYLGPFLTFQEYSNAFLLSVNWNKTKVCRLIWKIIISLLCFVLSICVVDWLFSKHLLTNNKSSSIINIFLIMYKQALEFRTGHYFVAYASTVFATVCGYHSEYNSEILVTRPLIMEWPRSLLHVVVHWNAPMHYWLKKYVFEEVLKYGNKNKKHRNRFIAIGTTYLVSSLLHGFERRLSAVLLSLAAYTYVEHQIRTKLASRFPSRFSYYAKNKYSHHNSKTYLSSLNQKNWFFWSINLMFTILNIIHLAYLGSIIDMSVENSYNTTYQESFAPWSRVSYFSHFIMLIMFFISILL</sequence>
<evidence type="ECO:0000256" key="9">
    <source>
        <dbReference type="ARBA" id="ARBA00038867"/>
    </source>
</evidence>
<dbReference type="GO" id="GO:0030258">
    <property type="term" value="P:lipid modification"/>
    <property type="evidence" value="ECO:0007669"/>
    <property type="project" value="TreeGrafter"/>
</dbReference>
<evidence type="ECO:0000256" key="10">
    <source>
        <dbReference type="ARBA" id="ARBA00040371"/>
    </source>
</evidence>
<dbReference type="PANTHER" id="PTHR13906">
    <property type="entry name" value="PORCUPINE"/>
    <property type="match status" value="1"/>
</dbReference>
<dbReference type="EMBL" id="GFXV01006429">
    <property type="protein sequence ID" value="MBW18234.1"/>
    <property type="molecule type" value="Transcribed_RNA"/>
</dbReference>
<comment type="subcellular location">
    <subcellularLocation>
        <location evidence="1">Membrane</location>
        <topology evidence="1">Multi-pass membrane protein</topology>
    </subcellularLocation>
</comment>
<feature type="transmembrane region" description="Helical" evidence="12">
    <location>
        <begin position="73"/>
        <end position="95"/>
    </location>
</feature>
<evidence type="ECO:0000256" key="2">
    <source>
        <dbReference type="ARBA" id="ARBA00022679"/>
    </source>
</evidence>
<dbReference type="GO" id="GO:0017147">
    <property type="term" value="F:Wnt-protein binding"/>
    <property type="evidence" value="ECO:0007669"/>
    <property type="project" value="TreeGrafter"/>
</dbReference>
<evidence type="ECO:0000256" key="1">
    <source>
        <dbReference type="ARBA" id="ARBA00004141"/>
    </source>
</evidence>
<comment type="similarity">
    <text evidence="8">Belongs to the membrane-bound acyltransferase family. Porcupine subfamily.</text>
</comment>
<organism evidence="13">
    <name type="scientific">Melanaphis sacchari</name>
    <dbReference type="NCBI Taxonomy" id="742174"/>
    <lineage>
        <taxon>Eukaryota</taxon>
        <taxon>Metazoa</taxon>
        <taxon>Ecdysozoa</taxon>
        <taxon>Arthropoda</taxon>
        <taxon>Hexapoda</taxon>
        <taxon>Insecta</taxon>
        <taxon>Pterygota</taxon>
        <taxon>Neoptera</taxon>
        <taxon>Paraneoptera</taxon>
        <taxon>Hemiptera</taxon>
        <taxon>Sternorrhyncha</taxon>
        <taxon>Aphidomorpha</taxon>
        <taxon>Aphidoidea</taxon>
        <taxon>Aphididae</taxon>
        <taxon>Aphidini</taxon>
        <taxon>Melanaphis</taxon>
    </lineage>
</organism>
<feature type="transmembrane region" description="Helical" evidence="12">
    <location>
        <begin position="130"/>
        <end position="153"/>
    </location>
</feature>
<evidence type="ECO:0000256" key="12">
    <source>
        <dbReference type="SAM" id="Phobius"/>
    </source>
</evidence>
<protein>
    <recommendedName>
        <fullName evidence="10">Protein-serine O-palmitoleoyltransferase porcupine</fullName>
        <ecNumber evidence="9">2.3.1.250</ecNumber>
    </recommendedName>
</protein>
<evidence type="ECO:0000256" key="5">
    <source>
        <dbReference type="ARBA" id="ARBA00022989"/>
    </source>
</evidence>
<dbReference type="GO" id="GO:1990698">
    <property type="term" value="F:palmitoleoyltransferase activity"/>
    <property type="evidence" value="ECO:0007669"/>
    <property type="project" value="UniProtKB-EC"/>
</dbReference>
<evidence type="ECO:0000256" key="4">
    <source>
        <dbReference type="ARBA" id="ARBA00022692"/>
    </source>
</evidence>
<keyword evidence="6 12" id="KW-0472">Membrane</keyword>
<dbReference type="InterPro" id="IPR004299">
    <property type="entry name" value="MBOAT_fam"/>
</dbReference>
<name>A0A2H8TVF1_9HEMI</name>
<keyword evidence="7" id="KW-0012">Acyltransferase</keyword>
<gene>
    <name evidence="13" type="primary">PORCN_1</name>
</gene>
<evidence type="ECO:0000256" key="3">
    <source>
        <dbReference type="ARBA" id="ARBA00022687"/>
    </source>
</evidence>
<evidence type="ECO:0000256" key="8">
    <source>
        <dbReference type="ARBA" id="ARBA00038269"/>
    </source>
</evidence>
<accession>A0A2H8TVF1</accession>
<evidence type="ECO:0000313" key="13">
    <source>
        <dbReference type="EMBL" id="MBW18234.1"/>
    </source>
</evidence>
<proteinExistence type="inferred from homology"/>
<dbReference type="Pfam" id="PF03062">
    <property type="entry name" value="MBOAT"/>
    <property type="match status" value="1"/>
</dbReference>
<dbReference type="GO" id="GO:0005783">
    <property type="term" value="C:endoplasmic reticulum"/>
    <property type="evidence" value="ECO:0007669"/>
    <property type="project" value="TreeGrafter"/>
</dbReference>
<keyword evidence="4 12" id="KW-0812">Transmembrane</keyword>
<reference evidence="13" key="1">
    <citation type="submission" date="2017-10" db="EMBL/GenBank/DDBJ databases">
        <title>Transcriptome Assembly of Sugarcane Aphid Adults.</title>
        <authorList>
            <person name="Scully E.D."/>
            <person name="Palmer N.A."/>
            <person name="Geib S.M."/>
            <person name="Sarath G."/>
            <person name="Sattler S.E."/>
        </authorList>
    </citation>
    <scope>NUCLEOTIDE SEQUENCE</scope>
    <source>
        <tissue evidence="13">Whole body</tissue>
    </source>
</reference>
<dbReference type="PANTHER" id="PTHR13906:SF12">
    <property type="entry name" value="PROTEIN-SERINE O-PALMITOLEOYLTRANSFERASE PORCUPINE"/>
    <property type="match status" value="1"/>
</dbReference>
<dbReference type="AlphaFoldDB" id="A0A2H8TVF1"/>
<keyword evidence="2 13" id="KW-0808">Transferase</keyword>
<feature type="transmembrane region" description="Helical" evidence="12">
    <location>
        <begin position="257"/>
        <end position="279"/>
    </location>
</feature>
<keyword evidence="3" id="KW-0879">Wnt signaling pathway</keyword>
<evidence type="ECO:0000256" key="6">
    <source>
        <dbReference type="ARBA" id="ARBA00023136"/>
    </source>
</evidence>
<dbReference type="EC" id="2.3.1.250" evidence="9"/>
<feature type="transmembrane region" description="Helical" evidence="12">
    <location>
        <begin position="160"/>
        <end position="177"/>
    </location>
</feature>
<feature type="transmembrane region" description="Helical" evidence="12">
    <location>
        <begin position="504"/>
        <end position="522"/>
    </location>
</feature>
<dbReference type="InterPro" id="IPR049941">
    <property type="entry name" value="LPLAT_7/PORCN-like"/>
</dbReference>
<dbReference type="GO" id="GO:0016020">
    <property type="term" value="C:membrane"/>
    <property type="evidence" value="ECO:0007669"/>
    <property type="project" value="UniProtKB-SubCell"/>
</dbReference>
<feature type="transmembrane region" description="Helical" evidence="12">
    <location>
        <begin position="107"/>
        <end position="124"/>
    </location>
</feature>
<evidence type="ECO:0000256" key="11">
    <source>
        <dbReference type="ARBA" id="ARBA00047978"/>
    </source>
</evidence>
<evidence type="ECO:0000256" key="7">
    <source>
        <dbReference type="ARBA" id="ARBA00023315"/>
    </source>
</evidence>
<comment type="catalytic activity">
    <reaction evidence="11">
        <text>[Wnt protein]-L-serine + (9Z)-hexadecenoyl-CoA = [Wnt protein]-O-(9Z)-hexadecenoyl-L-serine + CoA</text>
        <dbReference type="Rhea" id="RHEA:45336"/>
        <dbReference type="Rhea" id="RHEA-COMP:11170"/>
        <dbReference type="Rhea" id="RHEA-COMP:11171"/>
        <dbReference type="ChEBI" id="CHEBI:29999"/>
        <dbReference type="ChEBI" id="CHEBI:57287"/>
        <dbReference type="ChEBI" id="CHEBI:61540"/>
        <dbReference type="ChEBI" id="CHEBI:85189"/>
        <dbReference type="EC" id="2.3.1.250"/>
    </reaction>
</comment>
<feature type="transmembrane region" description="Helical" evidence="12">
    <location>
        <begin position="459"/>
        <end position="483"/>
    </location>
</feature>
<keyword evidence="5 12" id="KW-1133">Transmembrane helix</keyword>
<dbReference type="OrthoDB" id="5968863at2759"/>
<feature type="transmembrane region" description="Helical" evidence="12">
    <location>
        <begin position="218"/>
        <end position="237"/>
    </location>
</feature>